<feature type="transmembrane region" description="Helical" evidence="5">
    <location>
        <begin position="163"/>
        <end position="179"/>
    </location>
</feature>
<feature type="transmembrane region" description="Helical" evidence="5">
    <location>
        <begin position="220"/>
        <end position="239"/>
    </location>
</feature>
<evidence type="ECO:0000256" key="4">
    <source>
        <dbReference type="ARBA" id="ARBA00023136"/>
    </source>
</evidence>
<feature type="transmembrane region" description="Helical" evidence="5">
    <location>
        <begin position="29"/>
        <end position="48"/>
    </location>
</feature>
<name>A0A1Y6CPI3_9BACT</name>
<evidence type="ECO:0000256" key="1">
    <source>
        <dbReference type="ARBA" id="ARBA00004141"/>
    </source>
</evidence>
<feature type="transmembrane region" description="Helical" evidence="5">
    <location>
        <begin position="125"/>
        <end position="148"/>
    </location>
</feature>
<dbReference type="EMBL" id="FWZT01000038">
    <property type="protein sequence ID" value="SMF81838.1"/>
    <property type="molecule type" value="Genomic_DNA"/>
</dbReference>
<feature type="transmembrane region" description="Helical" evidence="5">
    <location>
        <begin position="397"/>
        <end position="420"/>
    </location>
</feature>
<gene>
    <name evidence="7" type="ORF">SAMN06296036_13811</name>
</gene>
<organism evidence="7 8">
    <name type="scientific">Pseudobacteriovorax antillogorgiicola</name>
    <dbReference type="NCBI Taxonomy" id="1513793"/>
    <lineage>
        <taxon>Bacteria</taxon>
        <taxon>Pseudomonadati</taxon>
        <taxon>Bdellovibrionota</taxon>
        <taxon>Oligoflexia</taxon>
        <taxon>Oligoflexales</taxon>
        <taxon>Pseudobacteriovoracaceae</taxon>
        <taxon>Pseudobacteriovorax</taxon>
    </lineage>
</organism>
<accession>A0A1Y6CPI3</accession>
<keyword evidence="4 5" id="KW-0472">Membrane</keyword>
<feature type="transmembrane region" description="Helical" evidence="5">
    <location>
        <begin position="55"/>
        <end position="75"/>
    </location>
</feature>
<dbReference type="PANTHER" id="PTHR37422:SF13">
    <property type="entry name" value="LIPOPOLYSACCHARIDE BIOSYNTHESIS PROTEIN PA4999-RELATED"/>
    <property type="match status" value="1"/>
</dbReference>
<keyword evidence="3 5" id="KW-1133">Transmembrane helix</keyword>
<keyword evidence="7" id="KW-0436">Ligase</keyword>
<feature type="transmembrane region" description="Helical" evidence="5">
    <location>
        <begin position="186"/>
        <end position="208"/>
    </location>
</feature>
<evidence type="ECO:0000313" key="8">
    <source>
        <dbReference type="Proteomes" id="UP000192907"/>
    </source>
</evidence>
<dbReference type="PANTHER" id="PTHR37422">
    <property type="entry name" value="TEICHURONIC ACID BIOSYNTHESIS PROTEIN TUAE"/>
    <property type="match status" value="1"/>
</dbReference>
<dbReference type="Pfam" id="PF04932">
    <property type="entry name" value="Wzy_C"/>
    <property type="match status" value="1"/>
</dbReference>
<comment type="subcellular location">
    <subcellularLocation>
        <location evidence="1">Membrane</location>
        <topology evidence="1">Multi-pass membrane protein</topology>
    </subcellularLocation>
</comment>
<proteinExistence type="predicted"/>
<dbReference type="RefSeq" id="WP_159455731.1">
    <property type="nucleotide sequence ID" value="NZ_FWZT01000038.1"/>
</dbReference>
<sequence>MQPSGTLSLAGLALSVILSGVVFLSQAPAWVALIPLGLFGIIELVQKLMTIHPRYFLYIMLALSYFVDDVNFQPWGPENTISEILGAFFYQSYQVTPLEVLSLCLAVWIGISAPKITRHIWWREGLGVGLFMVGLYQVGTFLSLGVGLSKGGDIGQHLIQTRLHHLLPIWFFIGFTLISSETHLKVVFRILVLATTFKSVQGVVNFAAHWGTYTDPENEYLIDHFFSIYAAVAIVYLFYQVLESSDPRHRLWSGIGLVPVVIAFVLNDRRTAVAGLGVAGLVFLGSRSKQWYRRYRRALSTGTLVLVAMTAATWNVPPPVGILGSTVKSLVVGESQQTDRPDYRVLENANLLHGVAQEPIMGMGTGRQVANVFGMPDLSEIFPTFLLTPHNLFLANWAYGGPLVVAVLTSLIVFMTALSLRLLRFPRHPDHFLLGLLSFVFFMQLLAYVIGDLGTYVQRNLVTAGLLFGALFRLTRRVDCD</sequence>
<feature type="transmembrane region" description="Helical" evidence="5">
    <location>
        <begin position="95"/>
        <end position="113"/>
    </location>
</feature>
<feature type="transmembrane region" description="Helical" evidence="5">
    <location>
        <begin position="251"/>
        <end position="266"/>
    </location>
</feature>
<protein>
    <submittedName>
        <fullName evidence="7">O-Antigen ligase</fullName>
    </submittedName>
</protein>
<feature type="domain" description="O-antigen ligase-related" evidence="6">
    <location>
        <begin position="256"/>
        <end position="407"/>
    </location>
</feature>
<feature type="transmembrane region" description="Helical" evidence="5">
    <location>
        <begin position="299"/>
        <end position="316"/>
    </location>
</feature>
<keyword evidence="2 5" id="KW-0812">Transmembrane</keyword>
<feature type="transmembrane region" description="Helical" evidence="5">
    <location>
        <begin position="456"/>
        <end position="475"/>
    </location>
</feature>
<evidence type="ECO:0000313" key="7">
    <source>
        <dbReference type="EMBL" id="SMF81838.1"/>
    </source>
</evidence>
<evidence type="ECO:0000256" key="2">
    <source>
        <dbReference type="ARBA" id="ARBA00022692"/>
    </source>
</evidence>
<dbReference type="STRING" id="1513793.SAMN06296036_13811"/>
<keyword evidence="8" id="KW-1185">Reference proteome</keyword>
<dbReference type="AlphaFoldDB" id="A0A1Y6CPI3"/>
<evidence type="ECO:0000256" key="3">
    <source>
        <dbReference type="ARBA" id="ARBA00022989"/>
    </source>
</evidence>
<evidence type="ECO:0000259" key="6">
    <source>
        <dbReference type="Pfam" id="PF04932"/>
    </source>
</evidence>
<dbReference type="InterPro" id="IPR007016">
    <property type="entry name" value="O-antigen_ligase-rel_domated"/>
</dbReference>
<dbReference type="GO" id="GO:0016874">
    <property type="term" value="F:ligase activity"/>
    <property type="evidence" value="ECO:0007669"/>
    <property type="project" value="UniProtKB-KW"/>
</dbReference>
<dbReference type="Proteomes" id="UP000192907">
    <property type="component" value="Unassembled WGS sequence"/>
</dbReference>
<reference evidence="8" key="1">
    <citation type="submission" date="2017-04" db="EMBL/GenBank/DDBJ databases">
        <authorList>
            <person name="Varghese N."/>
            <person name="Submissions S."/>
        </authorList>
    </citation>
    <scope>NUCLEOTIDE SEQUENCE [LARGE SCALE GENOMIC DNA]</scope>
    <source>
        <strain evidence="8">RKEM611</strain>
    </source>
</reference>
<feature type="transmembrane region" description="Helical" evidence="5">
    <location>
        <begin position="432"/>
        <end position="450"/>
    </location>
</feature>
<evidence type="ECO:0000256" key="5">
    <source>
        <dbReference type="SAM" id="Phobius"/>
    </source>
</evidence>
<feature type="transmembrane region" description="Helical" evidence="5">
    <location>
        <begin position="272"/>
        <end position="287"/>
    </location>
</feature>
<dbReference type="InterPro" id="IPR051533">
    <property type="entry name" value="WaaL-like"/>
</dbReference>
<dbReference type="GO" id="GO:0016020">
    <property type="term" value="C:membrane"/>
    <property type="evidence" value="ECO:0007669"/>
    <property type="project" value="UniProtKB-SubCell"/>
</dbReference>